<gene>
    <name evidence="1" type="ORF">EBM89_10995</name>
</gene>
<accession>A0A3M2JEA4</accession>
<evidence type="ECO:0000313" key="2">
    <source>
        <dbReference type="Proteomes" id="UP000269289"/>
    </source>
</evidence>
<proteinExistence type="predicted"/>
<keyword evidence="2" id="KW-1185">Reference proteome</keyword>
<evidence type="ECO:0000313" key="1">
    <source>
        <dbReference type="EMBL" id="RMI09285.1"/>
    </source>
</evidence>
<sequence>MVHPYWSWVLEALTTYRTYRDGSGRIASLDEKVVEPMCQILRIPMPTLRMPDVNHTTAQAHLKTAMSSLQKHPRPLQIADYLLAHGRNVKPGEFEALLTRSKSAWSVGTRAGKPGLVRRVPEGVQKASDAVIARSGRAGVRLARAWEELYGIDSNPSEAYRLAILAVEDAAVPVVSPTNERATLGTVLSQLESQGNSRLPMEREHDKAASDQVLIGMARMLWHGQHDRHGGQPSAPGAVSVDEARVALGVAVALVDWFSAGLVRRS</sequence>
<dbReference type="Proteomes" id="UP000269289">
    <property type="component" value="Unassembled WGS sequence"/>
</dbReference>
<protein>
    <recommendedName>
        <fullName evidence="3">TIGR02391 family protein</fullName>
    </recommendedName>
</protein>
<name>A0A3M2JEA4_9CELL</name>
<dbReference type="AlphaFoldDB" id="A0A3M2JEA4"/>
<organism evidence="1 2">
    <name type="scientific">Cellulomonas triticagri</name>
    <dbReference type="NCBI Taxonomy" id="2483352"/>
    <lineage>
        <taxon>Bacteria</taxon>
        <taxon>Bacillati</taxon>
        <taxon>Actinomycetota</taxon>
        <taxon>Actinomycetes</taxon>
        <taxon>Micrococcales</taxon>
        <taxon>Cellulomonadaceae</taxon>
        <taxon>Cellulomonas</taxon>
    </lineage>
</organism>
<reference evidence="1 2" key="1">
    <citation type="submission" date="2018-10" db="EMBL/GenBank/DDBJ databases">
        <title>Isolation, diversity and antifungal activity of actinobacteria from wheat.</title>
        <authorList>
            <person name="Han C."/>
        </authorList>
    </citation>
    <scope>NUCLEOTIDE SEQUENCE [LARGE SCALE GENOMIC DNA]</scope>
    <source>
        <strain evidence="1 2">NEAU-YY56</strain>
    </source>
</reference>
<dbReference type="EMBL" id="RFFI01000054">
    <property type="protein sequence ID" value="RMI09285.1"/>
    <property type="molecule type" value="Genomic_DNA"/>
</dbReference>
<comment type="caution">
    <text evidence="1">The sequence shown here is derived from an EMBL/GenBank/DDBJ whole genome shotgun (WGS) entry which is preliminary data.</text>
</comment>
<evidence type="ECO:0008006" key="3">
    <source>
        <dbReference type="Google" id="ProtNLM"/>
    </source>
</evidence>